<feature type="domain" description="N-acetyltransferase" evidence="3">
    <location>
        <begin position="166"/>
        <end position="334"/>
    </location>
</feature>
<dbReference type="SUPFAM" id="SSF55729">
    <property type="entry name" value="Acyl-CoA N-acyltransferases (Nat)"/>
    <property type="match status" value="2"/>
</dbReference>
<evidence type="ECO:0000313" key="5">
    <source>
        <dbReference type="Proteomes" id="UP000619293"/>
    </source>
</evidence>
<feature type="domain" description="N-acetyltransferase" evidence="3">
    <location>
        <begin position="1"/>
        <end position="169"/>
    </location>
</feature>
<evidence type="ECO:0000259" key="3">
    <source>
        <dbReference type="PROSITE" id="PS51186"/>
    </source>
</evidence>
<dbReference type="EMBL" id="BONG01000034">
    <property type="protein sequence ID" value="GIF91608.1"/>
    <property type="molecule type" value="Genomic_DNA"/>
</dbReference>
<proteinExistence type="predicted"/>
<keyword evidence="5" id="KW-1185">Reference proteome</keyword>
<dbReference type="RefSeq" id="WP_191840350.1">
    <property type="nucleotide sequence ID" value="NZ_BAAALB010000022.1"/>
</dbReference>
<comment type="caution">
    <text evidence="4">The sequence shown here is derived from an EMBL/GenBank/DDBJ whole genome shotgun (WGS) entry which is preliminary data.</text>
</comment>
<evidence type="ECO:0000256" key="2">
    <source>
        <dbReference type="ARBA" id="ARBA00023315"/>
    </source>
</evidence>
<sequence length="334" mass="36132">MRWEPLRVSDAADCAEVIADAELADQIGEHYDADDVAEQLADSGLDLAAASVGVWDGDRLAAYGVLGSNGSPAPVHRVFFDGFVRPAYRRRGLGGQLVEWAIEATAAVAAARHPDAPCELHADVSDTNEGKQALFTRAGFAPQRWFFAMRRPLAGDLPEIAVPDGYRIERFDLDRHDEAARLVRNAAFADHWGASEKTPDAWQHWFTGTRTFRPDLSFVARADSPVTGAGDALAAILLTHHYEADTQATGRAEAWIAVIGTRREHRGRGVAGTLLASALRHAQLAGFAQAGLGVDVAGPTGALGLYQSAGFTVEHRYARYVKTFYGLFHNSVEL</sequence>
<reference evidence="4 5" key="1">
    <citation type="submission" date="2021-01" db="EMBL/GenBank/DDBJ databases">
        <title>Whole genome shotgun sequence of Catellatospora chokoriensis NBRC 107358.</title>
        <authorList>
            <person name="Komaki H."/>
            <person name="Tamura T."/>
        </authorList>
    </citation>
    <scope>NUCLEOTIDE SEQUENCE [LARGE SCALE GENOMIC DNA]</scope>
    <source>
        <strain evidence="4 5">NBRC 107358</strain>
    </source>
</reference>
<dbReference type="Gene3D" id="3.40.630.30">
    <property type="match status" value="1"/>
</dbReference>
<dbReference type="CDD" id="cd04301">
    <property type="entry name" value="NAT_SF"/>
    <property type="match status" value="2"/>
</dbReference>
<evidence type="ECO:0000313" key="4">
    <source>
        <dbReference type="EMBL" id="GIF91608.1"/>
    </source>
</evidence>
<organism evidence="4 5">
    <name type="scientific">Catellatospora chokoriensis</name>
    <dbReference type="NCBI Taxonomy" id="310353"/>
    <lineage>
        <taxon>Bacteria</taxon>
        <taxon>Bacillati</taxon>
        <taxon>Actinomycetota</taxon>
        <taxon>Actinomycetes</taxon>
        <taxon>Micromonosporales</taxon>
        <taxon>Micromonosporaceae</taxon>
        <taxon>Catellatospora</taxon>
    </lineage>
</organism>
<accession>A0A8J3K7G1</accession>
<dbReference type="PANTHER" id="PTHR43420">
    <property type="entry name" value="ACETYLTRANSFERASE"/>
    <property type="match status" value="1"/>
</dbReference>
<keyword evidence="1" id="KW-0808">Transferase</keyword>
<name>A0A8J3K7G1_9ACTN</name>
<dbReference type="PROSITE" id="PS51186">
    <property type="entry name" value="GNAT"/>
    <property type="match status" value="2"/>
</dbReference>
<dbReference type="AlphaFoldDB" id="A0A8J3K7G1"/>
<dbReference type="Proteomes" id="UP000619293">
    <property type="component" value="Unassembled WGS sequence"/>
</dbReference>
<dbReference type="GO" id="GO:0016747">
    <property type="term" value="F:acyltransferase activity, transferring groups other than amino-acyl groups"/>
    <property type="evidence" value="ECO:0007669"/>
    <property type="project" value="InterPro"/>
</dbReference>
<keyword evidence="2" id="KW-0012">Acyltransferase</keyword>
<dbReference type="InterPro" id="IPR016181">
    <property type="entry name" value="Acyl_CoA_acyltransferase"/>
</dbReference>
<protein>
    <submittedName>
        <fullName evidence="4">N-acetyltransferase</fullName>
    </submittedName>
</protein>
<gene>
    <name evidence="4" type="ORF">Cch02nite_50520</name>
</gene>
<dbReference type="Pfam" id="PF00583">
    <property type="entry name" value="Acetyltransf_1"/>
    <property type="match status" value="2"/>
</dbReference>
<dbReference type="InterPro" id="IPR050680">
    <property type="entry name" value="YpeA/RimI_acetyltransf"/>
</dbReference>
<evidence type="ECO:0000256" key="1">
    <source>
        <dbReference type="ARBA" id="ARBA00022679"/>
    </source>
</evidence>
<dbReference type="PANTHER" id="PTHR43420:SF47">
    <property type="entry name" value="N-ACETYLTRANSFERASE DOMAIN-CONTAINING PROTEIN"/>
    <property type="match status" value="1"/>
</dbReference>
<dbReference type="InterPro" id="IPR000182">
    <property type="entry name" value="GNAT_dom"/>
</dbReference>